<evidence type="ECO:0000313" key="1">
    <source>
        <dbReference type="EMBL" id="RHB36528.1"/>
    </source>
</evidence>
<dbReference type="RefSeq" id="WP_122201247.1">
    <property type="nucleotide sequence ID" value="NZ_CABJFV010000004.1"/>
</dbReference>
<accession>A0A413VSG2</accession>
<evidence type="ECO:0000313" key="2">
    <source>
        <dbReference type="Proteomes" id="UP000284379"/>
    </source>
</evidence>
<sequence>MRKKLFETVTDCLKTLTDSETGEKVVKHIDLWQTSITESGNEASFPTPAVFIEFLPATWKTLCGNKQTCEVQLRLHIIEYTAENDTEVALHGFELADRIASLLTEWQLENRSRFLRTESLTNHESEKVKDCMETFKLTI</sequence>
<evidence type="ECO:0008006" key="3">
    <source>
        <dbReference type="Google" id="ProtNLM"/>
    </source>
</evidence>
<reference evidence="1 2" key="1">
    <citation type="submission" date="2018-08" db="EMBL/GenBank/DDBJ databases">
        <title>A genome reference for cultivated species of the human gut microbiota.</title>
        <authorList>
            <person name="Zou Y."/>
            <person name="Xue W."/>
            <person name="Luo G."/>
        </authorList>
    </citation>
    <scope>NUCLEOTIDE SEQUENCE [LARGE SCALE GENOMIC DNA]</scope>
    <source>
        <strain evidence="1 2">AM40-30BH</strain>
    </source>
</reference>
<dbReference type="EMBL" id="QSGO01000004">
    <property type="protein sequence ID" value="RHB36528.1"/>
    <property type="molecule type" value="Genomic_DNA"/>
</dbReference>
<organism evidence="1 2">
    <name type="scientific">Bacteroides nordii</name>
    <dbReference type="NCBI Taxonomy" id="291645"/>
    <lineage>
        <taxon>Bacteria</taxon>
        <taxon>Pseudomonadati</taxon>
        <taxon>Bacteroidota</taxon>
        <taxon>Bacteroidia</taxon>
        <taxon>Bacteroidales</taxon>
        <taxon>Bacteroidaceae</taxon>
        <taxon>Bacteroides</taxon>
    </lineage>
</organism>
<proteinExistence type="predicted"/>
<protein>
    <recommendedName>
        <fullName evidence="3">DUF3168 domain-containing protein</fullName>
    </recommendedName>
</protein>
<gene>
    <name evidence="1" type="ORF">DW888_07825</name>
</gene>
<comment type="caution">
    <text evidence="1">The sequence shown here is derived from an EMBL/GenBank/DDBJ whole genome shotgun (WGS) entry which is preliminary data.</text>
</comment>
<name>A0A413VSG2_9BACE</name>
<dbReference type="Proteomes" id="UP000284379">
    <property type="component" value="Unassembled WGS sequence"/>
</dbReference>
<dbReference type="AlphaFoldDB" id="A0A413VSG2"/>